<evidence type="ECO:0000313" key="1">
    <source>
        <dbReference type="EMBL" id="CAI5443515.1"/>
    </source>
</evidence>
<dbReference type="Proteomes" id="UP001152747">
    <property type="component" value="Unassembled WGS sequence"/>
</dbReference>
<dbReference type="AlphaFoldDB" id="A0A9P1N0L1"/>
<reference evidence="1" key="1">
    <citation type="submission" date="2022-11" db="EMBL/GenBank/DDBJ databases">
        <authorList>
            <person name="Kikuchi T."/>
        </authorList>
    </citation>
    <scope>NUCLEOTIDE SEQUENCE</scope>
    <source>
        <strain evidence="1">PS1010</strain>
    </source>
</reference>
<comment type="caution">
    <text evidence="1">The sequence shown here is derived from an EMBL/GenBank/DDBJ whole genome shotgun (WGS) entry which is preliminary data.</text>
</comment>
<sequence length="210" mass="23792">MMSSNVPYASEIIEKMLYTTSKPEDSVHNCCFAINDKNIISFRNGRHAHLKRDDTLQLYNLSNPELNFKVKVANNSTVYDVIFFEVIEGDIPYFPTARDFLNPGTEYYQIGIDDRRKPFWCKGVITGMEDGYLVGQSSVDAGSPLFGANGQFLGMTIVEQVPHDVSNHLRYMVSSCMIIGVGDVGVGKTKKRVVECEECLRRKRLSEWDE</sequence>
<keyword evidence="2" id="KW-1185">Reference proteome</keyword>
<gene>
    <name evidence="1" type="ORF">CAMP_LOCUS6152</name>
</gene>
<proteinExistence type="predicted"/>
<accession>A0A9P1N0L1</accession>
<name>A0A9P1N0L1_9PELO</name>
<dbReference type="EMBL" id="CANHGI010000002">
    <property type="protein sequence ID" value="CAI5443515.1"/>
    <property type="molecule type" value="Genomic_DNA"/>
</dbReference>
<evidence type="ECO:0000313" key="2">
    <source>
        <dbReference type="Proteomes" id="UP001152747"/>
    </source>
</evidence>
<protein>
    <submittedName>
        <fullName evidence="1">Uncharacterized protein</fullName>
    </submittedName>
</protein>
<organism evidence="1 2">
    <name type="scientific">Caenorhabditis angaria</name>
    <dbReference type="NCBI Taxonomy" id="860376"/>
    <lineage>
        <taxon>Eukaryota</taxon>
        <taxon>Metazoa</taxon>
        <taxon>Ecdysozoa</taxon>
        <taxon>Nematoda</taxon>
        <taxon>Chromadorea</taxon>
        <taxon>Rhabditida</taxon>
        <taxon>Rhabditina</taxon>
        <taxon>Rhabditomorpha</taxon>
        <taxon>Rhabditoidea</taxon>
        <taxon>Rhabditidae</taxon>
        <taxon>Peloderinae</taxon>
        <taxon>Caenorhabditis</taxon>
    </lineage>
</organism>